<dbReference type="AlphaFoldDB" id="A0A1B3ZE38"/>
<keyword evidence="6" id="KW-1185">Reference proteome</keyword>
<dbReference type="InterPro" id="IPR013785">
    <property type="entry name" value="Aldolase_TIM"/>
</dbReference>
<organism evidence="5 6">
    <name type="scientific">Sphingomonas panacis</name>
    <dbReference type="NCBI Taxonomy" id="1560345"/>
    <lineage>
        <taxon>Bacteria</taxon>
        <taxon>Pseudomonadati</taxon>
        <taxon>Pseudomonadota</taxon>
        <taxon>Alphaproteobacteria</taxon>
        <taxon>Sphingomonadales</taxon>
        <taxon>Sphingomonadaceae</taxon>
        <taxon>Sphingomonas</taxon>
    </lineage>
</organism>
<dbReference type="KEGG" id="span:AWL63_18840"/>
<evidence type="ECO:0000256" key="4">
    <source>
        <dbReference type="ARBA" id="ARBA00022833"/>
    </source>
</evidence>
<protein>
    <recommendedName>
        <fullName evidence="7">3-keto-5-aminohexanoate cleavage protein</fullName>
    </recommendedName>
</protein>
<keyword evidence="3" id="KW-0479">Metal-binding</keyword>
<evidence type="ECO:0008006" key="7">
    <source>
        <dbReference type="Google" id="ProtNLM"/>
    </source>
</evidence>
<evidence type="ECO:0000256" key="1">
    <source>
        <dbReference type="ARBA" id="ARBA00001947"/>
    </source>
</evidence>
<accession>A0A1B3ZE38</accession>
<dbReference type="GO" id="GO:0046872">
    <property type="term" value="F:metal ion binding"/>
    <property type="evidence" value="ECO:0007669"/>
    <property type="project" value="UniProtKB-KW"/>
</dbReference>
<evidence type="ECO:0000313" key="6">
    <source>
        <dbReference type="Proteomes" id="UP000094256"/>
    </source>
</evidence>
<name>A0A1B3ZE38_9SPHN</name>
<dbReference type="Pfam" id="PF05853">
    <property type="entry name" value="BKACE"/>
    <property type="match status" value="1"/>
</dbReference>
<gene>
    <name evidence="5" type="ORF">AWL63_18840</name>
</gene>
<evidence type="ECO:0000313" key="5">
    <source>
        <dbReference type="EMBL" id="AOH85689.1"/>
    </source>
</evidence>
<dbReference type="InterPro" id="IPR008567">
    <property type="entry name" value="BKACE"/>
</dbReference>
<comment type="cofactor">
    <cofactor evidence="1">
        <name>Zn(2+)</name>
        <dbReference type="ChEBI" id="CHEBI:29105"/>
    </cofactor>
</comment>
<dbReference type="EMBL" id="CP014168">
    <property type="protein sequence ID" value="AOH85689.1"/>
    <property type="molecule type" value="Genomic_DNA"/>
</dbReference>
<dbReference type="GO" id="GO:0043720">
    <property type="term" value="F:3-keto-5-aminohexanoate cleavage activity"/>
    <property type="evidence" value="ECO:0007669"/>
    <property type="project" value="InterPro"/>
</dbReference>
<dbReference type="PANTHER" id="PTHR37418:SF2">
    <property type="entry name" value="3-KETO-5-AMINOHEXANOATE CLEAVAGE ENZYME"/>
    <property type="match status" value="1"/>
</dbReference>
<dbReference type="Gene3D" id="3.20.20.70">
    <property type="entry name" value="Aldolase class I"/>
    <property type="match status" value="1"/>
</dbReference>
<evidence type="ECO:0000256" key="3">
    <source>
        <dbReference type="ARBA" id="ARBA00022723"/>
    </source>
</evidence>
<dbReference type="STRING" id="1560345.AWL63_18840"/>
<dbReference type="Proteomes" id="UP000094256">
    <property type="component" value="Chromosome"/>
</dbReference>
<keyword evidence="2" id="KW-0808">Transferase</keyword>
<proteinExistence type="predicted"/>
<evidence type="ECO:0000256" key="2">
    <source>
        <dbReference type="ARBA" id="ARBA00022679"/>
    </source>
</evidence>
<keyword evidence="4" id="KW-0862">Zinc</keyword>
<dbReference type="PANTHER" id="PTHR37418">
    <property type="entry name" value="3-KETO-5-AMINOHEXANOATE CLEAVAGE ENZYME-RELATED"/>
    <property type="match status" value="1"/>
</dbReference>
<reference evidence="5 6" key="1">
    <citation type="submission" date="2016-01" db="EMBL/GenBank/DDBJ databases">
        <title>Complete genome and mega plasmid sequence of Sphingomonas panacis DCY99 elicits systemic resistance in rice to Xanthomonas oryzae.</title>
        <authorList>
            <person name="Kim Y.J."/>
            <person name="Yang D.C."/>
            <person name="Sing P."/>
        </authorList>
    </citation>
    <scope>NUCLEOTIDE SEQUENCE [LARGE SCALE GENOMIC DNA]</scope>
    <source>
        <strain evidence="5 6">DCY99</strain>
    </source>
</reference>
<sequence>MIPVRAQVPAVPITPKEIGLDVGRCYDAGAAMVHLHAREDDESPTWRGERFEEIITEVLLRAPEIIVCVTSSGRNWSDLPRRTEALSIPDPHKPELASLTLGSMNFPKSASVNAPDTIIGLIDAMQAANIVPELEVFDVGMANYARSLAKAGRLKPPYYFNILLGSLGTADFNATNIAAIVGSLPEGSTWALAGIGRYQLSANVTSLTLGGHVRVGLEDNPYFDWRTREPATNPRLVERLVRLGRELGREPVTPRIAREIIGIRQKEEVISAC</sequence>